<reference evidence="2 5" key="2">
    <citation type="submission" date="2018-07" db="EMBL/GenBank/DDBJ databases">
        <title>Genome sequences of Haloplanus aerogenes JCM 16430T.</title>
        <authorList>
            <person name="Kim Y.B."/>
            <person name="Roh S.W."/>
        </authorList>
    </citation>
    <scope>NUCLEOTIDE SEQUENCE [LARGE SCALE GENOMIC DNA]</scope>
    <source>
        <strain evidence="2 5">JCM 16430</strain>
    </source>
</reference>
<protein>
    <submittedName>
        <fullName evidence="2">DUF309 domain-containing protein</fullName>
    </submittedName>
</protein>
<evidence type="ECO:0000313" key="4">
    <source>
        <dbReference type="Proteomes" id="UP000277326"/>
    </source>
</evidence>
<dbReference type="Gene3D" id="1.10.3450.10">
    <property type="entry name" value="TTHA0068-like"/>
    <property type="match status" value="1"/>
</dbReference>
<evidence type="ECO:0000313" key="5">
    <source>
        <dbReference type="Proteomes" id="UP000282007"/>
    </source>
</evidence>
<evidence type="ECO:0000313" key="3">
    <source>
        <dbReference type="EMBL" id="RMB18250.1"/>
    </source>
</evidence>
<dbReference type="GeneID" id="38472295"/>
<dbReference type="InterPro" id="IPR005500">
    <property type="entry name" value="DUF309"/>
</dbReference>
<feature type="region of interest" description="Disordered" evidence="1">
    <location>
        <begin position="1"/>
        <end position="28"/>
    </location>
</feature>
<dbReference type="Pfam" id="PF03745">
    <property type="entry name" value="DUF309"/>
    <property type="match status" value="1"/>
</dbReference>
<evidence type="ECO:0000256" key="1">
    <source>
        <dbReference type="SAM" id="MobiDB-lite"/>
    </source>
</evidence>
<name>A0A3M0DCZ3_9EURY</name>
<gene>
    <name evidence="3" type="ORF">ATH50_1700</name>
    <name evidence="2" type="ORF">DU502_13375</name>
</gene>
<reference evidence="3" key="3">
    <citation type="submission" date="2018-10" db="EMBL/GenBank/DDBJ databases">
        <authorList>
            <person name="Whitman W."/>
            <person name="Huntemann M."/>
            <person name="Clum A."/>
            <person name="Pillay M."/>
            <person name="Palaniappan K."/>
            <person name="Varghese N."/>
            <person name="Mikhailova N."/>
            <person name="Stamatis D."/>
            <person name="Reddy T."/>
            <person name="Daum C."/>
            <person name="Shapiro N."/>
            <person name="Ivanova N."/>
            <person name="Kyrpides N."/>
            <person name="Woyke T."/>
        </authorList>
    </citation>
    <scope>NUCLEOTIDE SEQUENCE</scope>
    <source>
        <strain evidence="3">CGMCC 1.10124</strain>
    </source>
</reference>
<dbReference type="RefSeq" id="WP_121920345.1">
    <property type="nucleotide sequence ID" value="NZ_CP034145.1"/>
</dbReference>
<dbReference type="Proteomes" id="UP000282007">
    <property type="component" value="Chromosome"/>
</dbReference>
<accession>A0A3M0DCZ3</accession>
<dbReference type="PANTHER" id="PTHR34796:SF1">
    <property type="entry name" value="EXPRESSED PROTEIN"/>
    <property type="match status" value="1"/>
</dbReference>
<dbReference type="EMBL" id="REFS01000003">
    <property type="protein sequence ID" value="RMB18250.1"/>
    <property type="molecule type" value="Genomic_DNA"/>
</dbReference>
<dbReference type="KEGG" id="haer:DU502_13375"/>
<dbReference type="SUPFAM" id="SSF140663">
    <property type="entry name" value="TTHA0068-like"/>
    <property type="match status" value="1"/>
</dbReference>
<sequence length="164" mass="18463">MDDHTRDYTVGPPTSGDPTGWQADRGESNGWEHGTLRRAVVHGVRLYNAGAFHESHDCFEDEWYNYGSGSTESAFLHGMVQVAAGAYKHFDFENDDGMRSLFETALQYLHGVPDDYYGVDLVDVRTTLRESLDDPTALHGWAISLDGDRHEATDADFRYAERLD</sequence>
<dbReference type="Proteomes" id="UP000277326">
    <property type="component" value="Unassembled WGS sequence"/>
</dbReference>
<reference evidence="3 4" key="1">
    <citation type="journal article" date="2015" name="Stand. Genomic Sci.">
        <title>Genomic Encyclopedia of Bacterial and Archaeal Type Strains, Phase III: the genomes of soil and plant-associated and newly described type strains.</title>
        <authorList>
            <person name="Whitman W.B."/>
            <person name="Woyke T."/>
            <person name="Klenk H.P."/>
            <person name="Zhou Y."/>
            <person name="Lilburn T.G."/>
            <person name="Beck B.J."/>
            <person name="De Vos P."/>
            <person name="Vandamme P."/>
            <person name="Eisen J.A."/>
            <person name="Garrity G."/>
            <person name="Hugenholtz P."/>
            <person name="Kyrpides N.C."/>
        </authorList>
    </citation>
    <scope>NUCLEOTIDE SEQUENCE [LARGE SCALE GENOMIC DNA]</scope>
    <source>
        <strain evidence="3 4">CGMCC 1.10124</strain>
    </source>
</reference>
<keyword evidence="5" id="KW-1185">Reference proteome</keyword>
<dbReference type="PANTHER" id="PTHR34796">
    <property type="entry name" value="EXPRESSED PROTEIN"/>
    <property type="match status" value="1"/>
</dbReference>
<evidence type="ECO:0000313" key="2">
    <source>
        <dbReference type="EMBL" id="AZH26292.1"/>
    </source>
</evidence>
<organism evidence="3 4">
    <name type="scientific">Haloplanus aerogenes</name>
    <dbReference type="NCBI Taxonomy" id="660522"/>
    <lineage>
        <taxon>Archaea</taxon>
        <taxon>Methanobacteriati</taxon>
        <taxon>Methanobacteriota</taxon>
        <taxon>Stenosarchaea group</taxon>
        <taxon>Halobacteria</taxon>
        <taxon>Halobacteriales</taxon>
        <taxon>Haloferacaceae</taxon>
        <taxon>Haloplanus</taxon>
    </lineage>
</organism>
<dbReference type="EMBL" id="CP034145">
    <property type="protein sequence ID" value="AZH26292.1"/>
    <property type="molecule type" value="Genomic_DNA"/>
</dbReference>
<dbReference type="InterPro" id="IPR023203">
    <property type="entry name" value="TTHA0068_sf"/>
</dbReference>
<proteinExistence type="predicted"/>
<dbReference type="OrthoDB" id="165464at2157"/>
<dbReference type="AlphaFoldDB" id="A0A3M0DCZ3"/>